<keyword evidence="2" id="KW-1185">Reference proteome</keyword>
<proteinExistence type="predicted"/>
<sequence length="323" mass="37505">MVMDSEEDWMRFLEMHCGENGVITDSRAYSGIADRFPIPLMHKLISTAGNDNVGEKYRDRAAVLIADMIEEERLDSAYSDIDRVLTRLPYFRRSAIRLMISYDRGSPLQLVGTELTKKLIELSLQHNDDGWDAFLELRHLNFRTHSHVLEMILDVFGEVGLDDDDEVMRQKFADFLEPALRENAHQLYTRLLELFALNQMHDDRSFKILPFLHRIFTHAPHWATLMEAAIMSPYFDFDPHNYPERMLSAAKSVKLCIERGAAFRFSLAMIRKINGIILRLYSYISADICVCVRERDGEAHTHACMLTNVQQIELMKVIHNTHE</sequence>
<name>A0AAD4NY49_PERFH</name>
<accession>A0AAD4NY49</accession>
<reference evidence="1 2" key="1">
    <citation type="journal article" date="2021" name="Nat. Commun.">
        <title>Incipient diploidization of the medicinal plant Perilla within 10,000 years.</title>
        <authorList>
            <person name="Zhang Y."/>
            <person name="Shen Q."/>
            <person name="Leng L."/>
            <person name="Zhang D."/>
            <person name="Chen S."/>
            <person name="Shi Y."/>
            <person name="Ning Z."/>
            <person name="Chen S."/>
        </authorList>
    </citation>
    <scope>NUCLEOTIDE SEQUENCE [LARGE SCALE GENOMIC DNA]</scope>
    <source>
        <strain evidence="2">cv. PC099</strain>
    </source>
</reference>
<protein>
    <submittedName>
        <fullName evidence="1">Uncharacterized protein</fullName>
    </submittedName>
</protein>
<dbReference type="Proteomes" id="UP001190926">
    <property type="component" value="Unassembled WGS sequence"/>
</dbReference>
<organism evidence="1 2">
    <name type="scientific">Perilla frutescens var. hirtella</name>
    <name type="common">Perilla citriodora</name>
    <name type="synonym">Perilla setoyensis</name>
    <dbReference type="NCBI Taxonomy" id="608512"/>
    <lineage>
        <taxon>Eukaryota</taxon>
        <taxon>Viridiplantae</taxon>
        <taxon>Streptophyta</taxon>
        <taxon>Embryophyta</taxon>
        <taxon>Tracheophyta</taxon>
        <taxon>Spermatophyta</taxon>
        <taxon>Magnoliopsida</taxon>
        <taxon>eudicotyledons</taxon>
        <taxon>Gunneridae</taxon>
        <taxon>Pentapetalae</taxon>
        <taxon>asterids</taxon>
        <taxon>lamiids</taxon>
        <taxon>Lamiales</taxon>
        <taxon>Lamiaceae</taxon>
        <taxon>Nepetoideae</taxon>
        <taxon>Elsholtzieae</taxon>
        <taxon>Perilla</taxon>
    </lineage>
</organism>
<dbReference type="EMBL" id="SDAM02029498">
    <property type="protein sequence ID" value="KAH6757007.1"/>
    <property type="molecule type" value="Genomic_DNA"/>
</dbReference>
<evidence type="ECO:0000313" key="2">
    <source>
        <dbReference type="Proteomes" id="UP001190926"/>
    </source>
</evidence>
<gene>
    <name evidence="1" type="ORF">C2S53_009241</name>
</gene>
<evidence type="ECO:0000313" key="1">
    <source>
        <dbReference type="EMBL" id="KAH6757007.1"/>
    </source>
</evidence>
<dbReference type="AlphaFoldDB" id="A0AAD4NY49"/>
<comment type="caution">
    <text evidence="1">The sequence shown here is derived from an EMBL/GenBank/DDBJ whole genome shotgun (WGS) entry which is preliminary data.</text>
</comment>